<dbReference type="GO" id="GO:0009294">
    <property type="term" value="P:DNA-mediated transformation"/>
    <property type="evidence" value="ECO:0007669"/>
    <property type="project" value="InterPro"/>
</dbReference>
<reference evidence="3 4" key="1">
    <citation type="submission" date="2019-03" db="EMBL/GenBank/DDBJ databases">
        <title>Genomic Encyclopedia of Type Strains, Phase IV (KMG-IV): sequencing the most valuable type-strain genomes for metagenomic binning, comparative biology and taxonomic classification.</title>
        <authorList>
            <person name="Goeker M."/>
        </authorList>
    </citation>
    <scope>NUCLEOTIDE SEQUENCE [LARGE SCALE GENOMIC DNA]</scope>
    <source>
        <strain evidence="3 4">DSM 45361</strain>
    </source>
</reference>
<feature type="domain" description="Smf/DprA SLOG" evidence="2">
    <location>
        <begin position="78"/>
        <end position="298"/>
    </location>
</feature>
<dbReference type="EMBL" id="SNXZ01000003">
    <property type="protein sequence ID" value="TDP97374.1"/>
    <property type="molecule type" value="Genomic_DNA"/>
</dbReference>
<sequence>MTVDLTDVRNARAYLMRVVEPPAPALAALVDKLGPVEAADRVRSGHVPDCVDAETSARREQDLVANDFALAEGVGARLVIPEDPEWPAWPLLPLAQATLERHRCGLPLGLWARGPVPLNEALDRAVSVVGARAATGYGAEIAAEFGHGLANAGMTVVSGAANGIDGAAHRGALAARGPTVAVLACGVTINYPASNSSLIDAIAERGLVLSEYAPGVPPGRHRFLVRNRLIACLGAGTVVVEANLRSGARNTAATAAALGRVVLAVPGPITSAMSAGCHELLRTGQAVAVTSVKEIVDSCGPLDASPDDRDRGEARVTDALAPEALRAFEALSIRTGRSPEHVALASGIPLPRIRSLLPELELTGFAARVESGWVRAVPAG</sequence>
<organism evidence="3 4">
    <name type="scientific">Labedaea rhizosphaerae</name>
    <dbReference type="NCBI Taxonomy" id="598644"/>
    <lineage>
        <taxon>Bacteria</taxon>
        <taxon>Bacillati</taxon>
        <taxon>Actinomycetota</taxon>
        <taxon>Actinomycetes</taxon>
        <taxon>Pseudonocardiales</taxon>
        <taxon>Pseudonocardiaceae</taxon>
        <taxon>Labedaea</taxon>
    </lineage>
</organism>
<dbReference type="AlphaFoldDB" id="A0A4R6SCJ7"/>
<dbReference type="PANTHER" id="PTHR43022">
    <property type="entry name" value="PROTEIN SMF"/>
    <property type="match status" value="1"/>
</dbReference>
<evidence type="ECO:0000313" key="3">
    <source>
        <dbReference type="EMBL" id="TDP97374.1"/>
    </source>
</evidence>
<dbReference type="Pfam" id="PF02481">
    <property type="entry name" value="DNA_processg_A"/>
    <property type="match status" value="1"/>
</dbReference>
<dbReference type="PANTHER" id="PTHR43022:SF1">
    <property type="entry name" value="PROTEIN SMF"/>
    <property type="match status" value="1"/>
</dbReference>
<accession>A0A4R6SCJ7</accession>
<comment type="caution">
    <text evidence="3">The sequence shown here is derived from an EMBL/GenBank/DDBJ whole genome shotgun (WGS) entry which is preliminary data.</text>
</comment>
<dbReference type="Gene3D" id="3.40.50.450">
    <property type="match status" value="1"/>
</dbReference>
<dbReference type="InterPro" id="IPR003488">
    <property type="entry name" value="DprA"/>
</dbReference>
<proteinExistence type="inferred from homology"/>
<evidence type="ECO:0000313" key="4">
    <source>
        <dbReference type="Proteomes" id="UP000295444"/>
    </source>
</evidence>
<gene>
    <name evidence="3" type="ORF">EV186_103338</name>
</gene>
<dbReference type="NCBIfam" id="TIGR00732">
    <property type="entry name" value="dprA"/>
    <property type="match status" value="1"/>
</dbReference>
<keyword evidence="4" id="KW-1185">Reference proteome</keyword>
<comment type="similarity">
    <text evidence="1">Belongs to the DprA/Smf family.</text>
</comment>
<evidence type="ECO:0000259" key="2">
    <source>
        <dbReference type="Pfam" id="PF02481"/>
    </source>
</evidence>
<protein>
    <submittedName>
        <fullName evidence="3">DNA processing protein</fullName>
    </submittedName>
</protein>
<dbReference type="SUPFAM" id="SSF102405">
    <property type="entry name" value="MCP/YpsA-like"/>
    <property type="match status" value="1"/>
</dbReference>
<dbReference type="Proteomes" id="UP000295444">
    <property type="component" value="Unassembled WGS sequence"/>
</dbReference>
<dbReference type="RefSeq" id="WP_341815146.1">
    <property type="nucleotide sequence ID" value="NZ_SNXZ01000003.1"/>
</dbReference>
<dbReference type="InterPro" id="IPR057666">
    <property type="entry name" value="DrpA_SLOG"/>
</dbReference>
<evidence type="ECO:0000256" key="1">
    <source>
        <dbReference type="ARBA" id="ARBA00006525"/>
    </source>
</evidence>
<name>A0A4R6SCJ7_LABRH</name>